<evidence type="ECO:0008006" key="5">
    <source>
        <dbReference type="Google" id="ProtNLM"/>
    </source>
</evidence>
<dbReference type="PANTHER" id="PTHR43615:SF1">
    <property type="entry name" value="PPDK_N DOMAIN-CONTAINING PROTEIN"/>
    <property type="match status" value="1"/>
</dbReference>
<dbReference type="Pfam" id="PF00391">
    <property type="entry name" value="PEP-utilizers"/>
    <property type="match status" value="1"/>
</dbReference>
<gene>
    <name evidence="3" type="ORF">SRL2020028_01100</name>
</gene>
<dbReference type="PANTHER" id="PTHR43615">
    <property type="entry name" value="PHOSPHOENOLPYRUVATE SYNTHASE-RELATED"/>
    <property type="match status" value="1"/>
</dbReference>
<dbReference type="SUPFAM" id="SSF52009">
    <property type="entry name" value="Phosphohistidine domain"/>
    <property type="match status" value="1"/>
</dbReference>
<feature type="domain" description="PEP-utilising enzyme mobile" evidence="1">
    <location>
        <begin position="793"/>
        <end position="863"/>
    </location>
</feature>
<feature type="domain" description="Pyruvate phosphate dikinase AMP/ATP-binding" evidence="2">
    <location>
        <begin position="37"/>
        <end position="338"/>
    </location>
</feature>
<dbReference type="InterPro" id="IPR051549">
    <property type="entry name" value="PEP_Utilizing_Enz"/>
</dbReference>
<evidence type="ECO:0000259" key="1">
    <source>
        <dbReference type="Pfam" id="PF00391"/>
    </source>
</evidence>
<dbReference type="Gene3D" id="3.50.30.10">
    <property type="entry name" value="Phosphohistidine domain"/>
    <property type="match status" value="1"/>
</dbReference>
<dbReference type="SUPFAM" id="SSF56059">
    <property type="entry name" value="Glutathione synthetase ATP-binding domain-like"/>
    <property type="match status" value="1"/>
</dbReference>
<comment type="caution">
    <text evidence="3">The sequence shown here is derived from an EMBL/GenBank/DDBJ whole genome shotgun (WGS) entry which is preliminary data.</text>
</comment>
<proteinExistence type="predicted"/>
<sequence length="872" mass="93683">MRDHAMDGDDAQQFRDGLESSRPVVLPLAQCSPERTDQVGGKAKGLYALIQLGLPVPAGFVVTADAYRSVIAAAGIGPRIAEVLARQDLNDENKSTAIRELISAVRLPVDLVAAIDAAYAEIGNGPVAVRSSGIAEDTAAASFAGQHDTYLWVQGRDALHQQIKRCWASLYNAGAIGYRGRFEVDADHTAMGVVVQRMVEAAAGGVMMTLEPVSGYRGLIYIESAHGLGEGVVVGDVLSDQFWFAKGDLAAPRKTRISEQTAQYAFDRATGQVTLQPLDPAIGAQPSLDASQARSLAELGATIETAFGHPMDVEWALDRDGTLLLLQARPETVWSNRPDLGTPSTLHGDLDPAQFYSTANLGEAAPGVLSPLTWSVWGPAAEIAARYGFVQMGVLERSSAGVPDDPHERIIQIAYGRAVASVSAFYAMGERIPGASGEMLAEQLLGSVPEGMRKAATRRRYPHVAWNMPRNFARAKAVLVKQNKEIAPWWAAEVLRAPKLDLVGAQEQFREANRRFRQATALQAQGNIVGVPPVFDALRKLVARAGMADSFGALTAGGGEHAETEVVIDLWDLGRGRLTEEEFLRRHGFHGTLEGDIAGRVWREDPAPIRRLAEIYRNQPDDKDPRRTAARRTVERKAAEAELLSRMPNPLSRTAARLILWLARRNMPMRGIGKANFLRSLDVARAAARRIGEILVATQALDTVDDVMYLTAAEISGVIPDHARTLVAERRAEQVRYRSFDIPTAFWGCPEPFWTTSAEPGESTADLSGIGASAGVVEGVVRVITDPSLAEAQPGDVLVAATTDPSWASAMLISSALVVDIGGTLSHAAVVARELGIPCVVNTGTGTRSLRTGDRVRVDGASGTVEVLERAT</sequence>
<name>A0AA37V3L1_9MYCO</name>
<dbReference type="AlphaFoldDB" id="A0AA37V3L1"/>
<dbReference type="Gene3D" id="3.30.470.20">
    <property type="entry name" value="ATP-grasp fold, B domain"/>
    <property type="match status" value="1"/>
</dbReference>
<dbReference type="Gene3D" id="3.30.1490.20">
    <property type="entry name" value="ATP-grasp fold, A domain"/>
    <property type="match status" value="1"/>
</dbReference>
<accession>A0AA37V3L1</accession>
<dbReference type="InterPro" id="IPR002192">
    <property type="entry name" value="PPDK_AMP/ATP-bd"/>
</dbReference>
<evidence type="ECO:0000313" key="3">
    <source>
        <dbReference type="EMBL" id="GLB80854.1"/>
    </source>
</evidence>
<evidence type="ECO:0000313" key="4">
    <source>
        <dbReference type="Proteomes" id="UP001165663"/>
    </source>
</evidence>
<dbReference type="InterPro" id="IPR036637">
    <property type="entry name" value="Phosphohistidine_dom_sf"/>
</dbReference>
<dbReference type="InterPro" id="IPR013815">
    <property type="entry name" value="ATP_grasp_subdomain_1"/>
</dbReference>
<dbReference type="GO" id="GO:0005524">
    <property type="term" value="F:ATP binding"/>
    <property type="evidence" value="ECO:0007669"/>
    <property type="project" value="InterPro"/>
</dbReference>
<dbReference type="GO" id="GO:0016301">
    <property type="term" value="F:kinase activity"/>
    <property type="evidence" value="ECO:0007669"/>
    <property type="project" value="InterPro"/>
</dbReference>
<evidence type="ECO:0000259" key="2">
    <source>
        <dbReference type="Pfam" id="PF01326"/>
    </source>
</evidence>
<dbReference type="Pfam" id="PF01326">
    <property type="entry name" value="PPDK_N"/>
    <property type="match status" value="1"/>
</dbReference>
<organism evidence="3 4">
    <name type="scientific">Mycobacterium kiyosense</name>
    <dbReference type="NCBI Taxonomy" id="2871094"/>
    <lineage>
        <taxon>Bacteria</taxon>
        <taxon>Bacillati</taxon>
        <taxon>Actinomycetota</taxon>
        <taxon>Actinomycetes</taxon>
        <taxon>Mycobacteriales</taxon>
        <taxon>Mycobacteriaceae</taxon>
        <taxon>Mycobacterium</taxon>
    </lineage>
</organism>
<dbReference type="Proteomes" id="UP001165663">
    <property type="component" value="Unassembled WGS sequence"/>
</dbReference>
<dbReference type="InterPro" id="IPR008279">
    <property type="entry name" value="PEP-util_enz_mobile_dom"/>
</dbReference>
<dbReference type="EMBL" id="BRXE01000001">
    <property type="protein sequence ID" value="GLB80854.1"/>
    <property type="molecule type" value="Genomic_DNA"/>
</dbReference>
<reference evidence="3" key="1">
    <citation type="submission" date="2022-07" db="EMBL/GenBank/DDBJ databases">
        <title>Mycobacterium kiyosense sp. nov., scotochromogenic slow-glowing species isolated from respiratory specimens.</title>
        <authorList>
            <person name="Fukano H."/>
            <person name="Kazumi Y."/>
            <person name="Sakagami N."/>
            <person name="Ato M."/>
            <person name="Mitarai S."/>
            <person name="Hoshino Y."/>
        </authorList>
    </citation>
    <scope>NUCLEOTIDE SEQUENCE</scope>
    <source>
        <strain evidence="3">SRL2020-028</strain>
    </source>
</reference>
<protein>
    <recommendedName>
        <fullName evidence="5">Pyruvate, water dikinase</fullName>
    </recommendedName>
</protein>